<dbReference type="Gene3D" id="3.30.450.20">
    <property type="entry name" value="PAS domain"/>
    <property type="match status" value="1"/>
</dbReference>
<feature type="domain" description="Single Cache" evidence="7">
    <location>
        <begin position="21"/>
        <end position="105"/>
    </location>
</feature>
<reference evidence="8" key="1">
    <citation type="submission" date="2022-05" db="EMBL/GenBank/DDBJ databases">
        <title>Schlegelella sp. nov., isolated from mangrove soil.</title>
        <authorList>
            <person name="Liu Y."/>
            <person name="Ge X."/>
            <person name="Liu W."/>
        </authorList>
    </citation>
    <scope>NUCLEOTIDE SEQUENCE</scope>
    <source>
        <strain evidence="8">S2-27</strain>
    </source>
</reference>
<comment type="caution">
    <text evidence="8">The sequence shown here is derived from an EMBL/GenBank/DDBJ whole genome shotgun (WGS) entry which is preliminary data.</text>
</comment>
<comment type="subcellular location">
    <subcellularLocation>
        <location evidence="1">Cell membrane</location>
        <topology evidence="1">Multi-pass membrane protein</topology>
    </subcellularLocation>
</comment>
<keyword evidence="4" id="KW-1133">Transmembrane helix</keyword>
<dbReference type="EMBL" id="JAMKFE010000018">
    <property type="protein sequence ID" value="MCM5682397.1"/>
    <property type="molecule type" value="Genomic_DNA"/>
</dbReference>
<name>A0ABT0YVR7_9BURK</name>
<proteinExistence type="predicted"/>
<evidence type="ECO:0000259" key="7">
    <source>
        <dbReference type="SMART" id="SM01049"/>
    </source>
</evidence>
<accession>A0ABT0YVR7</accession>
<organism evidence="8 9">
    <name type="scientific">Caldimonas mangrovi</name>
    <dbReference type="NCBI Taxonomy" id="2944811"/>
    <lineage>
        <taxon>Bacteria</taxon>
        <taxon>Pseudomonadati</taxon>
        <taxon>Pseudomonadota</taxon>
        <taxon>Betaproteobacteria</taxon>
        <taxon>Burkholderiales</taxon>
        <taxon>Sphaerotilaceae</taxon>
        <taxon>Caldimonas</taxon>
    </lineage>
</organism>
<evidence type="ECO:0000256" key="5">
    <source>
        <dbReference type="ARBA" id="ARBA00023136"/>
    </source>
</evidence>
<keyword evidence="2" id="KW-1003">Cell membrane</keyword>
<dbReference type="InterPro" id="IPR033480">
    <property type="entry name" value="sCache_2"/>
</dbReference>
<dbReference type="Pfam" id="PF17200">
    <property type="entry name" value="sCache_2"/>
    <property type="match status" value="1"/>
</dbReference>
<sequence length="154" mass="17048">MNRKHFLSLVATATAVLSMSAFAQERGSRDEAKALVDKAVAHAKQVGTEQAFKDFMTDRPTWTHKDLYVFATSFEGVMLANGANERLVGKNLMELKDQNGKAFVKEYLAAAQSKGSAWTDYDWPNPTTKKVEQKTSYVRRLDGAPAVVGVGVYR</sequence>
<gene>
    <name evidence="8" type="ORF">M8A51_22955</name>
</gene>
<keyword evidence="5" id="KW-0472">Membrane</keyword>
<evidence type="ECO:0000256" key="4">
    <source>
        <dbReference type="ARBA" id="ARBA00022989"/>
    </source>
</evidence>
<dbReference type="Proteomes" id="UP001165541">
    <property type="component" value="Unassembled WGS sequence"/>
</dbReference>
<evidence type="ECO:0000256" key="1">
    <source>
        <dbReference type="ARBA" id="ARBA00004651"/>
    </source>
</evidence>
<dbReference type="SMART" id="SM01049">
    <property type="entry name" value="Cache_2"/>
    <property type="match status" value="1"/>
</dbReference>
<evidence type="ECO:0000256" key="6">
    <source>
        <dbReference type="SAM" id="SignalP"/>
    </source>
</evidence>
<keyword evidence="3" id="KW-0812">Transmembrane</keyword>
<dbReference type="RefSeq" id="WP_251780873.1">
    <property type="nucleotide sequence ID" value="NZ_JAMKFE010000018.1"/>
</dbReference>
<evidence type="ECO:0000313" key="9">
    <source>
        <dbReference type="Proteomes" id="UP001165541"/>
    </source>
</evidence>
<evidence type="ECO:0000256" key="2">
    <source>
        <dbReference type="ARBA" id="ARBA00022475"/>
    </source>
</evidence>
<feature type="chain" id="PRO_5046782768" evidence="6">
    <location>
        <begin position="24"/>
        <end position="154"/>
    </location>
</feature>
<protein>
    <submittedName>
        <fullName evidence="8">Cache domain-containing protein</fullName>
    </submittedName>
</protein>
<keyword evidence="9" id="KW-1185">Reference proteome</keyword>
<evidence type="ECO:0000313" key="8">
    <source>
        <dbReference type="EMBL" id="MCM5682397.1"/>
    </source>
</evidence>
<feature type="signal peptide" evidence="6">
    <location>
        <begin position="1"/>
        <end position="23"/>
    </location>
</feature>
<keyword evidence="6" id="KW-0732">Signal</keyword>
<evidence type="ECO:0000256" key="3">
    <source>
        <dbReference type="ARBA" id="ARBA00022692"/>
    </source>
</evidence>